<evidence type="ECO:0000313" key="2">
    <source>
        <dbReference type="EMBL" id="MBO1751040.1"/>
    </source>
</evidence>
<dbReference type="PANTHER" id="PTHR47691">
    <property type="entry name" value="REGULATOR-RELATED"/>
    <property type="match status" value="1"/>
</dbReference>
<evidence type="ECO:0000313" key="3">
    <source>
        <dbReference type="Proteomes" id="UP000664209"/>
    </source>
</evidence>
<dbReference type="InterPro" id="IPR002182">
    <property type="entry name" value="NB-ARC"/>
</dbReference>
<dbReference type="AlphaFoldDB" id="A0A939LQB8"/>
<dbReference type="GO" id="GO:0043531">
    <property type="term" value="F:ADP binding"/>
    <property type="evidence" value="ECO:0007669"/>
    <property type="project" value="InterPro"/>
</dbReference>
<dbReference type="Pfam" id="PF00931">
    <property type="entry name" value="NB-ARC"/>
    <property type="match status" value="1"/>
</dbReference>
<sequence>MTTRDARLSAVDTLDDVAAQLHAWRAAAGSPSYTEIARRVGVLRAARGPASHAPGRVTVYDSFATGRKRLDVDLVTDIAQVLDIDGDELARWRVRCARAQDGRSRNDVFVVRRGVPDRQMPFVGRAAELEACVSAARPVVIEGMAGIGKSCLARQAMADLHAAGHLEDVVVVALSARSGDSPSWSAISESLLRTLLPDAPVPSGPHERARRLADLLTSRRTGLVLDDVTDPDQVLPLLGAGPRTPVLLTTRQSLGLPGVVGVLLSPWTSGETATLLREVADDARVDADPGSADRIEELVGGLPLAVSLAASRVRDRPDWSLADHVDALEARISARHLDIPVEASIALSYNALPPGPRRTLRFLAAQPCLEISFDSVAVLLGVTPRTARADLAALDRAGCLLGGPTPGRVLLHALVRTFALARTWEEDPPSARDEAISRFADEMVRRTQDAARMLYPGSLPAAEGPGAHEDPPAAARWLDSELDALVQLAFASERSRPRVTTDLSLALSRHFDGKGRSTLALGLHQAAVRAANLTEDPVVQAFAELAVGQSALRLGLPETAGHLLRAQELGRLGGAARPVYAASNALAILAANNGDLREAQARFHEALVLAREDGMTEAIPLLTDNIAVILRRLGDLDGALDHHREALADARSRDDLGAVATSLTNMSEVLLLTGDADGAEAAAREGIDVSRALGDSTMHGYGLANLANALARRGQLDDAVELQREALEYARAHEITALEPAALVNLGEHLEGLDTDAAGRAFDEGLEIATRLDLSFERSRGLHGLARLAAGAGDPDRARSLLRDALAVLGAEADGPEARSIRDALSSLTEDPGADAPG</sequence>
<dbReference type="Pfam" id="PF13424">
    <property type="entry name" value="TPR_12"/>
    <property type="match status" value="1"/>
</dbReference>
<dbReference type="InterPro" id="IPR019734">
    <property type="entry name" value="TPR_rpt"/>
</dbReference>
<proteinExistence type="predicted"/>
<dbReference type="PANTHER" id="PTHR47691:SF3">
    <property type="entry name" value="HTH-TYPE TRANSCRIPTIONAL REGULATOR RV0890C-RELATED"/>
    <property type="match status" value="1"/>
</dbReference>
<dbReference type="RefSeq" id="WP_208054735.1">
    <property type="nucleotide sequence ID" value="NZ_JAGEMK010000002.1"/>
</dbReference>
<dbReference type="SUPFAM" id="SSF48452">
    <property type="entry name" value="TPR-like"/>
    <property type="match status" value="2"/>
</dbReference>
<reference evidence="2" key="1">
    <citation type="submission" date="2021-03" db="EMBL/GenBank/DDBJ databases">
        <title>Actinotalea soli sp. nov., isolated from soil.</title>
        <authorList>
            <person name="Ping W."/>
            <person name="Zhang J."/>
        </authorList>
    </citation>
    <scope>NUCLEOTIDE SEQUENCE</scope>
    <source>
        <strain evidence="2">BY-33</strain>
    </source>
</reference>
<feature type="domain" description="NB-ARC" evidence="1">
    <location>
        <begin position="139"/>
        <end position="252"/>
    </location>
</feature>
<dbReference type="PRINTS" id="PR00364">
    <property type="entry name" value="DISEASERSIST"/>
</dbReference>
<dbReference type="InterPro" id="IPR027417">
    <property type="entry name" value="P-loop_NTPase"/>
</dbReference>
<name>A0A939LQB8_9CELL</name>
<keyword evidence="3" id="KW-1185">Reference proteome</keyword>
<accession>A0A939LQB8</accession>
<dbReference type="Pfam" id="PF13374">
    <property type="entry name" value="TPR_10"/>
    <property type="match status" value="1"/>
</dbReference>
<protein>
    <submittedName>
        <fullName evidence="2">Tetratricopeptide repeat protein</fullName>
    </submittedName>
</protein>
<dbReference type="SUPFAM" id="SSF52540">
    <property type="entry name" value="P-loop containing nucleoside triphosphate hydrolases"/>
    <property type="match status" value="1"/>
</dbReference>
<dbReference type="Gene3D" id="1.25.40.10">
    <property type="entry name" value="Tetratricopeptide repeat domain"/>
    <property type="match status" value="1"/>
</dbReference>
<evidence type="ECO:0000259" key="1">
    <source>
        <dbReference type="Pfam" id="PF00931"/>
    </source>
</evidence>
<dbReference type="Gene3D" id="3.40.50.300">
    <property type="entry name" value="P-loop containing nucleotide triphosphate hydrolases"/>
    <property type="match status" value="1"/>
</dbReference>
<dbReference type="Proteomes" id="UP000664209">
    <property type="component" value="Unassembled WGS sequence"/>
</dbReference>
<dbReference type="SMART" id="SM00028">
    <property type="entry name" value="TPR"/>
    <property type="match status" value="5"/>
</dbReference>
<organism evidence="2 3">
    <name type="scientific">Actinotalea soli</name>
    <dbReference type="NCBI Taxonomy" id="2819234"/>
    <lineage>
        <taxon>Bacteria</taxon>
        <taxon>Bacillati</taxon>
        <taxon>Actinomycetota</taxon>
        <taxon>Actinomycetes</taxon>
        <taxon>Micrococcales</taxon>
        <taxon>Cellulomonadaceae</taxon>
        <taxon>Actinotalea</taxon>
    </lineage>
</organism>
<gene>
    <name evidence="2" type="ORF">J4G33_04410</name>
</gene>
<dbReference type="EMBL" id="JAGEMK010000002">
    <property type="protein sequence ID" value="MBO1751040.1"/>
    <property type="molecule type" value="Genomic_DNA"/>
</dbReference>
<dbReference type="InterPro" id="IPR011990">
    <property type="entry name" value="TPR-like_helical_dom_sf"/>
</dbReference>
<comment type="caution">
    <text evidence="2">The sequence shown here is derived from an EMBL/GenBank/DDBJ whole genome shotgun (WGS) entry which is preliminary data.</text>
</comment>